<sequence>MDDIAQGRAHCPCLLGDFRSKSRDVSTAAVSAANEMYKNYARQYSNVVNSGADSAVPVAHSKCDCGYYASGDVGSTKFTKRRNNSLRSTGLDGQIFSQ</sequence>
<organism evidence="1 2">
    <name type="scientific">Romanomermis culicivorax</name>
    <name type="common">Nematode worm</name>
    <dbReference type="NCBI Taxonomy" id="13658"/>
    <lineage>
        <taxon>Eukaryota</taxon>
        <taxon>Metazoa</taxon>
        <taxon>Ecdysozoa</taxon>
        <taxon>Nematoda</taxon>
        <taxon>Enoplea</taxon>
        <taxon>Dorylaimia</taxon>
        <taxon>Mermithida</taxon>
        <taxon>Mermithoidea</taxon>
        <taxon>Mermithidae</taxon>
        <taxon>Romanomermis</taxon>
    </lineage>
</organism>
<accession>A0A915HPM0</accession>
<evidence type="ECO:0000313" key="2">
    <source>
        <dbReference type="WBParaSite" id="nRc.2.0.1.t03674-RA"/>
    </source>
</evidence>
<protein>
    <submittedName>
        <fullName evidence="2">Uncharacterized protein</fullName>
    </submittedName>
</protein>
<dbReference type="WBParaSite" id="nRc.2.0.1.t03674-RA">
    <property type="protein sequence ID" value="nRc.2.0.1.t03674-RA"/>
    <property type="gene ID" value="nRc.2.0.1.g03674"/>
</dbReference>
<evidence type="ECO:0000313" key="1">
    <source>
        <dbReference type="Proteomes" id="UP000887565"/>
    </source>
</evidence>
<name>A0A915HPM0_ROMCU</name>
<reference evidence="2" key="1">
    <citation type="submission" date="2022-11" db="UniProtKB">
        <authorList>
            <consortium name="WormBaseParasite"/>
        </authorList>
    </citation>
    <scope>IDENTIFICATION</scope>
</reference>
<dbReference type="Proteomes" id="UP000887565">
    <property type="component" value="Unplaced"/>
</dbReference>
<keyword evidence="1" id="KW-1185">Reference proteome</keyword>
<dbReference type="AlphaFoldDB" id="A0A915HPM0"/>
<proteinExistence type="predicted"/>